<evidence type="ECO:0000313" key="3">
    <source>
        <dbReference type="Proteomes" id="UP000078046"/>
    </source>
</evidence>
<dbReference type="GO" id="GO:0044782">
    <property type="term" value="P:cilium organization"/>
    <property type="evidence" value="ECO:0007669"/>
    <property type="project" value="TreeGrafter"/>
</dbReference>
<dbReference type="Gene3D" id="1.25.10.10">
    <property type="entry name" value="Leucine-rich Repeat Variant"/>
    <property type="match status" value="1"/>
</dbReference>
<gene>
    <name evidence="2" type="ORF">A3Q56_02859</name>
</gene>
<dbReference type="GO" id="GO:0007018">
    <property type="term" value="P:microtubule-based movement"/>
    <property type="evidence" value="ECO:0007669"/>
    <property type="project" value="TreeGrafter"/>
</dbReference>
<reference evidence="2 3" key="1">
    <citation type="submission" date="2016-04" db="EMBL/GenBank/DDBJ databases">
        <title>The genome of Intoshia linei affirms orthonectids as highly simplified spiralians.</title>
        <authorList>
            <person name="Mikhailov K.V."/>
            <person name="Slusarev G.S."/>
            <person name="Nikitin M.A."/>
            <person name="Logacheva M.D."/>
            <person name="Penin A."/>
            <person name="Aleoshin V."/>
            <person name="Panchin Y.V."/>
        </authorList>
    </citation>
    <scope>NUCLEOTIDE SEQUENCE [LARGE SCALE GENOMIC DNA]</scope>
    <source>
        <strain evidence="2">Intl2013</strain>
        <tissue evidence="2">Whole animal</tissue>
    </source>
</reference>
<dbReference type="EMBL" id="LWCA01000298">
    <property type="protein sequence ID" value="OAF69333.1"/>
    <property type="molecule type" value="Genomic_DNA"/>
</dbReference>
<organism evidence="2 3">
    <name type="scientific">Intoshia linei</name>
    <dbReference type="NCBI Taxonomy" id="1819745"/>
    <lineage>
        <taxon>Eukaryota</taxon>
        <taxon>Metazoa</taxon>
        <taxon>Spiralia</taxon>
        <taxon>Lophotrochozoa</taxon>
        <taxon>Mesozoa</taxon>
        <taxon>Orthonectida</taxon>
        <taxon>Rhopaluridae</taxon>
        <taxon>Intoshia</taxon>
    </lineage>
</organism>
<dbReference type="SMART" id="SM01297">
    <property type="entry name" value="KAP"/>
    <property type="match status" value="1"/>
</dbReference>
<dbReference type="GO" id="GO:0019894">
    <property type="term" value="F:kinesin binding"/>
    <property type="evidence" value="ECO:0007669"/>
    <property type="project" value="InterPro"/>
</dbReference>
<dbReference type="InterPro" id="IPR011989">
    <property type="entry name" value="ARM-like"/>
</dbReference>
<dbReference type="InterPro" id="IPR008658">
    <property type="entry name" value="KAP3"/>
</dbReference>
<evidence type="ECO:0000256" key="1">
    <source>
        <dbReference type="PROSITE-ProRule" id="PRU00259"/>
    </source>
</evidence>
<evidence type="ECO:0000313" key="2">
    <source>
        <dbReference type="EMBL" id="OAF69333.1"/>
    </source>
</evidence>
<dbReference type="InterPro" id="IPR016024">
    <property type="entry name" value="ARM-type_fold"/>
</dbReference>
<dbReference type="GO" id="GO:0016939">
    <property type="term" value="C:kinesin II complex"/>
    <property type="evidence" value="ECO:0007669"/>
    <property type="project" value="TreeGrafter"/>
</dbReference>
<dbReference type="InterPro" id="IPR000225">
    <property type="entry name" value="Armadillo"/>
</dbReference>
<dbReference type="PANTHER" id="PTHR15605">
    <property type="entry name" value="KINESIN-ASSOCIATED PROTEINS"/>
    <property type="match status" value="1"/>
</dbReference>
<name>A0A177B6Q8_9BILA</name>
<dbReference type="PROSITE" id="PS50176">
    <property type="entry name" value="ARM_REPEAT"/>
    <property type="match status" value="1"/>
</dbReference>
<feature type="repeat" description="ARM" evidence="1">
    <location>
        <begin position="584"/>
        <end position="628"/>
    </location>
</feature>
<dbReference type="AlphaFoldDB" id="A0A177B6Q8"/>
<sequence length="719" mass="83810">MDNVDVNLVKRKIIQGNVDVHPIKVALIVHYRVEAVIFDIEDNPVLGETRDLEQIIYLEKFSKNTNISYAAASIIDACHLIDAAKIGHVEQLLYYLQNRLASIGENIDNLSESANKKTLKKIKMNDFGNSIETAHLDNIETYVEMLYEGIKDKIKGTSFILQLARNPDNLEEIMKNERLIGALVRVMKENWKKSLDLAINASYTFFCFSTFSDFHPIIKHFKIGSLCLNVIESVLPEYEKLLHEFLTTKYSKKSSLSKKGIDKRNELKVKYDNLFRVLFYLTINLAEDKIIEQKMVKKSIIEVLIRSLINTNTELLILIVSFLKKLSIYVENKNEMKRLNIVQKLLPVFLFNNEDLQEILLCLVFNLSFDKDLRRCMKKYGYFRTISQNIKHENLGPITIYILYHFSMDDENKNLFTEPHLISFMMQKLLMKAQQPNIVILALAINVTQSEKCSKVICKGFGLKLLIRRAFKSENTLLLKMIRNISNHKDLKSQFLDYIEDIVDFIMKRDVSEDFLIECVGIMANLNLPDIDYRLIVEEYNMIDWIQKHLIPDAYPDDFLLEVIILIGTVCNDDPCAVLISEGKIVQHLIQLLHARQDDDEIVCQIVYVLHQLIYHKSTRNEIIKNTDAPIYLLDLMNDKNVKIRNLCSSTLAIIAQHDNTWTSRICMERFRWHNSQWLSMMENDSQNSIYESNLMTEMPCDPTQYHQMHYDTENDPFL</sequence>
<keyword evidence="3" id="KW-1185">Reference proteome</keyword>
<dbReference type="SMART" id="SM00185">
    <property type="entry name" value="ARM"/>
    <property type="match status" value="3"/>
</dbReference>
<dbReference type="PANTHER" id="PTHR15605:SF2">
    <property type="entry name" value="KINESIN-ASSOCIATED PROTEIN 3"/>
    <property type="match status" value="1"/>
</dbReference>
<accession>A0A177B6Q8</accession>
<proteinExistence type="predicted"/>
<dbReference type="Pfam" id="PF05804">
    <property type="entry name" value="KAP"/>
    <property type="match status" value="1"/>
</dbReference>
<dbReference type="OrthoDB" id="10265679at2759"/>
<dbReference type="SUPFAM" id="SSF48371">
    <property type="entry name" value="ARM repeat"/>
    <property type="match status" value="1"/>
</dbReference>
<dbReference type="GO" id="GO:0035869">
    <property type="term" value="C:ciliary transition zone"/>
    <property type="evidence" value="ECO:0007669"/>
    <property type="project" value="TreeGrafter"/>
</dbReference>
<dbReference type="GO" id="GO:0005930">
    <property type="term" value="C:axoneme"/>
    <property type="evidence" value="ECO:0007669"/>
    <property type="project" value="TreeGrafter"/>
</dbReference>
<dbReference type="Proteomes" id="UP000078046">
    <property type="component" value="Unassembled WGS sequence"/>
</dbReference>
<comment type="caution">
    <text evidence="2">The sequence shown here is derived from an EMBL/GenBank/DDBJ whole genome shotgun (WGS) entry which is preliminary data.</text>
</comment>
<protein>
    <submittedName>
        <fullName evidence="2">Kinesin-associated protein 3</fullName>
    </submittedName>
</protein>